<name>A0A1N7F2T0_9RHOB</name>
<dbReference type="InterPro" id="IPR004099">
    <property type="entry name" value="Pyr_nucl-diS_OxRdtase_dimer"/>
</dbReference>
<keyword evidence="3 8" id="KW-0274">FAD</keyword>
<feature type="binding site" evidence="8">
    <location>
        <begin position="177"/>
        <end position="184"/>
    </location>
    <ligand>
        <name>NAD(+)</name>
        <dbReference type="ChEBI" id="CHEBI:57540"/>
    </ligand>
</feature>
<feature type="binding site" evidence="8">
    <location>
        <position position="200"/>
    </location>
    <ligand>
        <name>NAD(+)</name>
        <dbReference type="ChEBI" id="CHEBI:57540"/>
    </ligand>
</feature>
<evidence type="ECO:0000256" key="2">
    <source>
        <dbReference type="ARBA" id="ARBA00022630"/>
    </source>
</evidence>
<keyword evidence="13" id="KW-0670">Pyruvate</keyword>
<dbReference type="GO" id="GO:0050660">
    <property type="term" value="F:flavin adenine dinucleotide binding"/>
    <property type="evidence" value="ECO:0007669"/>
    <property type="project" value="TreeGrafter"/>
</dbReference>
<dbReference type="PRINTS" id="PR00411">
    <property type="entry name" value="PNDRDTASEI"/>
</dbReference>
<proteinExistence type="inferred from homology"/>
<organism evidence="13 14">
    <name type="scientific">Roseovarius nanhaiticus</name>
    <dbReference type="NCBI Taxonomy" id="573024"/>
    <lineage>
        <taxon>Bacteria</taxon>
        <taxon>Pseudomonadati</taxon>
        <taxon>Pseudomonadota</taxon>
        <taxon>Alphaproteobacteria</taxon>
        <taxon>Rhodobacterales</taxon>
        <taxon>Roseobacteraceae</taxon>
        <taxon>Roseovarius</taxon>
    </lineage>
</organism>
<feature type="disulfide bond" description="Redox-active" evidence="9">
    <location>
        <begin position="43"/>
        <end position="48"/>
    </location>
</feature>
<evidence type="ECO:0000256" key="3">
    <source>
        <dbReference type="ARBA" id="ARBA00022827"/>
    </source>
</evidence>
<dbReference type="PRINTS" id="PR00368">
    <property type="entry name" value="FADPNR"/>
</dbReference>
<dbReference type="InterPro" id="IPR001100">
    <property type="entry name" value="Pyr_nuc-diS_OxRdtase"/>
</dbReference>
<evidence type="ECO:0000256" key="1">
    <source>
        <dbReference type="ARBA" id="ARBA00007532"/>
    </source>
</evidence>
<evidence type="ECO:0000256" key="9">
    <source>
        <dbReference type="PIRSR" id="PIRSR000350-4"/>
    </source>
</evidence>
<dbReference type="InterPro" id="IPR036188">
    <property type="entry name" value="FAD/NAD-bd_sf"/>
</dbReference>
<dbReference type="STRING" id="573024.SAMN05216208_1434"/>
<keyword evidence="5 10" id="KW-0560">Oxidoreductase</keyword>
<feature type="binding site" evidence="8">
    <location>
        <position position="263"/>
    </location>
    <ligand>
        <name>NAD(+)</name>
        <dbReference type="ChEBI" id="CHEBI:57540"/>
    </ligand>
</feature>
<dbReference type="Pfam" id="PF07992">
    <property type="entry name" value="Pyr_redox_2"/>
    <property type="match status" value="1"/>
</dbReference>
<dbReference type="FunFam" id="3.30.390.30:FF:000001">
    <property type="entry name" value="Dihydrolipoyl dehydrogenase"/>
    <property type="match status" value="1"/>
</dbReference>
<evidence type="ECO:0000259" key="12">
    <source>
        <dbReference type="Pfam" id="PF07992"/>
    </source>
</evidence>
<evidence type="ECO:0000256" key="6">
    <source>
        <dbReference type="ARBA" id="ARBA00023157"/>
    </source>
</evidence>
<dbReference type="EMBL" id="FTNV01000001">
    <property type="protein sequence ID" value="SIR94552.1"/>
    <property type="molecule type" value="Genomic_DNA"/>
</dbReference>
<dbReference type="PANTHER" id="PTHR43014">
    <property type="entry name" value="MERCURIC REDUCTASE"/>
    <property type="match status" value="1"/>
</dbReference>
<evidence type="ECO:0000256" key="4">
    <source>
        <dbReference type="ARBA" id="ARBA00022857"/>
    </source>
</evidence>
<dbReference type="SUPFAM" id="SSF55424">
    <property type="entry name" value="FAD/NAD-linked reductases, dimerisation (C-terminal) domain"/>
    <property type="match status" value="1"/>
</dbReference>
<accession>A0A1N7F2T0</accession>
<keyword evidence="6" id="KW-1015">Disulfide bond</keyword>
<dbReference type="Gene3D" id="3.50.50.60">
    <property type="entry name" value="FAD/NAD(P)-binding domain"/>
    <property type="match status" value="2"/>
</dbReference>
<feature type="binding site" evidence="8">
    <location>
        <position position="303"/>
    </location>
    <ligand>
        <name>FAD</name>
        <dbReference type="ChEBI" id="CHEBI:57692"/>
    </ligand>
</feature>
<comment type="cofactor">
    <cofactor evidence="8">
        <name>FAD</name>
        <dbReference type="ChEBI" id="CHEBI:57692"/>
    </cofactor>
    <text evidence="8">Binds 1 FAD per subunit.</text>
</comment>
<feature type="domain" description="Pyridine nucleotide-disulphide oxidoreductase dimerisation" evidence="11">
    <location>
        <begin position="338"/>
        <end position="445"/>
    </location>
</feature>
<evidence type="ECO:0000256" key="8">
    <source>
        <dbReference type="PIRSR" id="PIRSR000350-3"/>
    </source>
</evidence>
<keyword evidence="4" id="KW-0521">NADP</keyword>
<dbReference type="AlphaFoldDB" id="A0A1N7F2T0"/>
<feature type="binding site" evidence="8">
    <location>
        <position position="116"/>
    </location>
    <ligand>
        <name>FAD</name>
        <dbReference type="ChEBI" id="CHEBI:57692"/>
    </ligand>
</feature>
<comment type="similarity">
    <text evidence="1 10">Belongs to the class-I pyridine nucleotide-disulfide oxidoreductase family.</text>
</comment>
<dbReference type="Proteomes" id="UP000186019">
    <property type="component" value="Unassembled WGS sequence"/>
</dbReference>
<evidence type="ECO:0000313" key="14">
    <source>
        <dbReference type="Proteomes" id="UP000186019"/>
    </source>
</evidence>
<dbReference type="PIRSF" id="PIRSF000350">
    <property type="entry name" value="Mercury_reductase_MerA"/>
    <property type="match status" value="1"/>
</dbReference>
<keyword evidence="2 10" id="KW-0285">Flavoprotein</keyword>
<evidence type="ECO:0000313" key="13">
    <source>
        <dbReference type="EMBL" id="SIR94552.1"/>
    </source>
</evidence>
<dbReference type="Pfam" id="PF02852">
    <property type="entry name" value="Pyr_redox_dim"/>
    <property type="match status" value="1"/>
</dbReference>
<dbReference type="SUPFAM" id="SSF51905">
    <property type="entry name" value="FAD/NAD(P)-binding domain"/>
    <property type="match status" value="1"/>
</dbReference>
<dbReference type="GO" id="GO:0016668">
    <property type="term" value="F:oxidoreductase activity, acting on a sulfur group of donors, NAD(P) as acceptor"/>
    <property type="evidence" value="ECO:0007669"/>
    <property type="project" value="InterPro"/>
</dbReference>
<sequence length="472" mass="49818">MKSIQTDILVIGAGSGGLSVAAGAVQMGARVVLLEGHKMGGDCLNYGCVPSKALIASGKAAYGQAHSAQYGVADAVPDVDYAAAKDHVADVIATIAPVDSVERFEGLGVEVIREYGAFISPTEVQAGDTVITARRIVIATGSSPLVPPISGLDSVPYLTNETLFDLRERPDHLLIVGGGPIGMEMAQAHRRLGSRVTVIEGEKALANDDPETAAIVLDALRGEGVEIEEGAKATEIRGKAGAIEVEAEDGRVFKGTHLLMAVGRKSNVDRLDLGKAGIETTKRGIKVDDRLKTTNSRAYAIGDVAGGLQFTHLANYHAGIIIRSAVLGIPAKAKTSHIPWATYTAPELAQVGLTEAQARDAHGGKLEVVRHEYSHNDRAIAERTTRGLIKVMVVKGRPVGASIAGAHAGELIGLWALALANNMKMSQIAGMVAPYPTIGEVNKRAAGAYFSPRLFDSLWVKRAVRFVQRWLP</sequence>
<evidence type="ECO:0000256" key="10">
    <source>
        <dbReference type="RuleBase" id="RU003691"/>
    </source>
</evidence>
<dbReference type="RefSeq" id="WP_076530996.1">
    <property type="nucleotide sequence ID" value="NZ_FOAC01000001.1"/>
</dbReference>
<gene>
    <name evidence="13" type="ORF">SAMN05421666_0701</name>
</gene>
<keyword evidence="14" id="KW-1185">Reference proteome</keyword>
<protein>
    <submittedName>
        <fullName evidence="13">Pyruvate/2-oxoglutarate dehydrogenase complex, dihydrolipoamide dehydrogenase (E3) component</fullName>
    </submittedName>
</protein>
<dbReference type="PROSITE" id="PS00076">
    <property type="entry name" value="PYRIDINE_REDOX_1"/>
    <property type="match status" value="1"/>
</dbReference>
<reference evidence="13 14" key="1">
    <citation type="submission" date="2017-01" db="EMBL/GenBank/DDBJ databases">
        <authorList>
            <person name="Mah S.A."/>
            <person name="Swanson W.J."/>
            <person name="Moy G.W."/>
            <person name="Vacquier V.D."/>
        </authorList>
    </citation>
    <scope>NUCLEOTIDE SEQUENCE [LARGE SCALE GENOMIC DNA]</scope>
    <source>
        <strain evidence="13 14">DSM 29590</strain>
    </source>
</reference>
<evidence type="ECO:0000259" key="11">
    <source>
        <dbReference type="Pfam" id="PF02852"/>
    </source>
</evidence>
<dbReference type="OrthoDB" id="9776382at2"/>
<keyword evidence="8" id="KW-0520">NAD</keyword>
<evidence type="ECO:0000256" key="7">
    <source>
        <dbReference type="ARBA" id="ARBA00023284"/>
    </source>
</evidence>
<dbReference type="InterPro" id="IPR016156">
    <property type="entry name" value="FAD/NAD-linked_Rdtase_dimer_sf"/>
</dbReference>
<feature type="binding site" evidence="8">
    <location>
        <position position="52"/>
    </location>
    <ligand>
        <name>FAD</name>
        <dbReference type="ChEBI" id="CHEBI:57692"/>
    </ligand>
</feature>
<dbReference type="GO" id="GO:0003955">
    <property type="term" value="F:NAD(P)H dehydrogenase (quinone) activity"/>
    <property type="evidence" value="ECO:0007669"/>
    <property type="project" value="TreeGrafter"/>
</dbReference>
<keyword evidence="8" id="KW-0547">Nucleotide-binding</keyword>
<evidence type="ECO:0000256" key="5">
    <source>
        <dbReference type="ARBA" id="ARBA00023002"/>
    </source>
</evidence>
<dbReference type="InterPro" id="IPR023753">
    <property type="entry name" value="FAD/NAD-binding_dom"/>
</dbReference>
<keyword evidence="7 10" id="KW-0676">Redox-active center</keyword>
<feature type="binding site" evidence="8">
    <location>
        <begin position="140"/>
        <end position="142"/>
    </location>
    <ligand>
        <name>FAD</name>
        <dbReference type="ChEBI" id="CHEBI:57692"/>
    </ligand>
</feature>
<feature type="domain" description="FAD/NAD(P)-binding" evidence="12">
    <location>
        <begin position="7"/>
        <end position="317"/>
    </location>
</feature>
<dbReference type="Gene3D" id="3.30.390.30">
    <property type="match status" value="1"/>
</dbReference>
<dbReference type="PANTHER" id="PTHR43014:SF4">
    <property type="entry name" value="PYRIDINE NUCLEOTIDE-DISULFIDE OXIDOREDUCTASE RCLA-RELATED"/>
    <property type="match status" value="1"/>
</dbReference>
<dbReference type="InterPro" id="IPR012999">
    <property type="entry name" value="Pyr_OxRdtase_I_AS"/>
</dbReference>